<accession>A0A1V0SEW0</accession>
<evidence type="ECO:0000259" key="2">
    <source>
        <dbReference type="Pfam" id="PF13524"/>
    </source>
</evidence>
<name>A0A1V0SEW0_9VIRU</name>
<evidence type="ECO:0000313" key="3">
    <source>
        <dbReference type="EMBL" id="ARF10252.1"/>
    </source>
</evidence>
<proteinExistence type="predicted"/>
<organism evidence="3">
    <name type="scientific">Hokovirus HKV1</name>
    <dbReference type="NCBI Taxonomy" id="1977638"/>
    <lineage>
        <taxon>Viruses</taxon>
        <taxon>Varidnaviria</taxon>
        <taxon>Bamfordvirae</taxon>
        <taxon>Nucleocytoviricota</taxon>
        <taxon>Megaviricetes</taxon>
        <taxon>Imitervirales</taxon>
        <taxon>Mimiviridae</taxon>
        <taxon>Klosneuvirinae</taxon>
        <taxon>Hokovirus</taxon>
    </lineage>
</organism>
<protein>
    <recommendedName>
        <fullName evidence="2">Spore protein YkvP/CgeB glycosyl transferase-like domain-containing protein</fullName>
    </recommendedName>
</protein>
<sequence>MKLKTNANIYIIIIIIYNYIMQKILIICYYGFSEPLDTVKNELNKLGYDVIGFPLLEQYNLDEQKTSYYRILDKYIKENNPQYILWWCFNIYPTHLKYITSNNPQVKNYLFNWDDPYCWYDPNYEHKIRSIERAFITSEAKFEQYQDLGCKPVLTYPGYNKIIHFPIKEHDLDDIDYYHCDISICCTNLYSNKDVYPDQIINRFDLVNDIYNNMDKYGYKFHIYGPEFLQNLYPRAYKKELCYIDTNKVFNYSKINICTHVTNGKSYLNERVILILASGGLLFVDPVDGINSFFNDKKDEYCVTIDKNNYLTQIKSILDNYQNYKSIKTSGHNFVSDKDWFNQMQIITRYM</sequence>
<dbReference type="Pfam" id="PF13524">
    <property type="entry name" value="Glyco_trans_1_2"/>
    <property type="match status" value="1"/>
</dbReference>
<keyword evidence="1" id="KW-0472">Membrane</keyword>
<feature type="transmembrane region" description="Helical" evidence="1">
    <location>
        <begin position="7"/>
        <end position="32"/>
    </location>
</feature>
<evidence type="ECO:0000256" key="1">
    <source>
        <dbReference type="SAM" id="Phobius"/>
    </source>
</evidence>
<feature type="domain" description="Spore protein YkvP/CgeB glycosyl transferase-like" evidence="2">
    <location>
        <begin position="215"/>
        <end position="336"/>
    </location>
</feature>
<keyword evidence="1" id="KW-0812">Transmembrane</keyword>
<reference evidence="3" key="1">
    <citation type="journal article" date="2017" name="Science">
        <title>Giant viruses with an expanded complement of translation system components.</title>
        <authorList>
            <person name="Schulz F."/>
            <person name="Yutin N."/>
            <person name="Ivanova N.N."/>
            <person name="Ortega D.R."/>
            <person name="Lee T.K."/>
            <person name="Vierheilig J."/>
            <person name="Daims H."/>
            <person name="Horn M."/>
            <person name="Wagner M."/>
            <person name="Jensen G.J."/>
            <person name="Kyrpides N.C."/>
            <person name="Koonin E.V."/>
            <person name="Woyke T."/>
        </authorList>
    </citation>
    <scope>NUCLEOTIDE SEQUENCE</scope>
    <source>
        <strain evidence="3">HKV1</strain>
    </source>
</reference>
<keyword evidence="1" id="KW-1133">Transmembrane helix</keyword>
<dbReference type="EMBL" id="KY684103">
    <property type="protein sequence ID" value="ARF10252.1"/>
    <property type="molecule type" value="Genomic_DNA"/>
</dbReference>
<gene>
    <name evidence="3" type="ORF">Hokovirus_1_131</name>
</gene>
<dbReference type="InterPro" id="IPR055259">
    <property type="entry name" value="YkvP/CgeB_Glyco_trans-like"/>
</dbReference>